<dbReference type="GO" id="GO:0004252">
    <property type="term" value="F:serine-type endopeptidase activity"/>
    <property type="evidence" value="ECO:0007669"/>
    <property type="project" value="InterPro"/>
</dbReference>
<evidence type="ECO:0000256" key="3">
    <source>
        <dbReference type="ARBA" id="ARBA00013208"/>
    </source>
</evidence>
<dbReference type="GO" id="GO:0016020">
    <property type="term" value="C:membrane"/>
    <property type="evidence" value="ECO:0007669"/>
    <property type="project" value="InterPro"/>
</dbReference>
<dbReference type="PROSITE" id="PS00760">
    <property type="entry name" value="SPASE_I_2"/>
    <property type="match status" value="1"/>
</dbReference>
<sequence>MVFVVVLVLLLKLFVTEAFVIPTGSMAETLYGYQKIITCPMCGYHFPVNAHDEAEGNPITRRPSPLVGFCCPNCRYQGHIEEVRPAPTLNSGDRVLVLKPLYHFRSPRRGEVVVFRFPEKPQDNYTAQNYIKRAIGFGGETIAIFRGDLYVTTALDYPEEECDEFGQPIYPRPADPTDLWKPRYMYSNVYDTNPRALSLFEASRKAHFRPGSGGFTIIRKEEAQVLADRRIVFHNDYQPEELVRQARALGLRDAQGQELIWWTRWYIDRDTDGAWTVNDPARPTVFTHDHPEQHWIRYRHLAHPWKRRGPDAHDPTPPTDIAQLAQQKPLPIDNFLGYNAGRDADNIRAWRDTSQDRLWVGDLFLEAEVQFASSETEVVFELSRGVNRFQAQFTPGRVTLRRIGKGAEEFGTPSRPCRIQAGQRHHLRFANVDARLWVWIDGRRVDFGPEADYLPMEPGPEDQADPEGWVYANDVERPASIGVKGKATVRHLVLSRDIYYTSARLPPDFSQPDVYYVQPGHYLCLGDNSAQSSDSRKWGLVPDRLLLGKAVFVFWPAYPEMRIGLIK</sequence>
<accession>A0A7V8VCI1</accession>
<evidence type="ECO:0000256" key="2">
    <source>
        <dbReference type="ARBA" id="ARBA00009370"/>
    </source>
</evidence>
<dbReference type="AlphaFoldDB" id="A0A7V8VCI1"/>
<organism evidence="8 9">
    <name type="scientific">Thermogemmata fonticola</name>
    <dbReference type="NCBI Taxonomy" id="2755323"/>
    <lineage>
        <taxon>Bacteria</taxon>
        <taxon>Pseudomonadati</taxon>
        <taxon>Planctomycetota</taxon>
        <taxon>Planctomycetia</taxon>
        <taxon>Gemmatales</taxon>
        <taxon>Gemmataceae</taxon>
        <taxon>Thermogemmata</taxon>
    </lineage>
</organism>
<keyword evidence="9" id="KW-1185">Reference proteome</keyword>
<evidence type="ECO:0000313" key="8">
    <source>
        <dbReference type="EMBL" id="MBA2225509.1"/>
    </source>
</evidence>
<dbReference type="PROSITE" id="PS00761">
    <property type="entry name" value="SPASE_I_3"/>
    <property type="match status" value="1"/>
</dbReference>
<dbReference type="EMBL" id="JACEFB010000002">
    <property type="protein sequence ID" value="MBA2225509.1"/>
    <property type="molecule type" value="Genomic_DNA"/>
</dbReference>
<dbReference type="GO" id="GO:0006465">
    <property type="term" value="P:signal peptide processing"/>
    <property type="evidence" value="ECO:0007669"/>
    <property type="project" value="InterPro"/>
</dbReference>
<evidence type="ECO:0000256" key="4">
    <source>
        <dbReference type="ARBA" id="ARBA00019232"/>
    </source>
</evidence>
<dbReference type="GO" id="GO:0009003">
    <property type="term" value="F:signal peptidase activity"/>
    <property type="evidence" value="ECO:0007669"/>
    <property type="project" value="UniProtKB-EC"/>
</dbReference>
<dbReference type="CDD" id="cd06530">
    <property type="entry name" value="S26_SPase_I"/>
    <property type="match status" value="2"/>
</dbReference>
<proteinExistence type="inferred from homology"/>
<dbReference type="RefSeq" id="WP_194536929.1">
    <property type="nucleotide sequence ID" value="NZ_JACEFB010000002.1"/>
</dbReference>
<dbReference type="Pfam" id="PF10502">
    <property type="entry name" value="Peptidase_S26"/>
    <property type="match status" value="2"/>
</dbReference>
<protein>
    <recommendedName>
        <fullName evidence="4">Signal peptidase I</fullName>
        <ecNumber evidence="3">3.4.21.89</ecNumber>
    </recommendedName>
    <alternativeName>
        <fullName evidence="6">Leader peptidase I</fullName>
    </alternativeName>
</protein>
<feature type="domain" description="Peptidase S26" evidence="7">
    <location>
        <begin position="513"/>
        <end position="555"/>
    </location>
</feature>
<dbReference type="InterPro" id="IPR019757">
    <property type="entry name" value="Pept_S26A_signal_pept_1_Lys-AS"/>
</dbReference>
<evidence type="ECO:0000256" key="1">
    <source>
        <dbReference type="ARBA" id="ARBA00000677"/>
    </source>
</evidence>
<reference evidence="8 9" key="1">
    <citation type="submission" date="2020-07" db="EMBL/GenBank/DDBJ databases">
        <title>Thermogemmata thermophila gen. nov., sp. nov., a novel moderate thermophilic planctomycete from a Kamchatka hot spring.</title>
        <authorList>
            <person name="Elcheninov A.G."/>
            <person name="Podosokorskaya O.A."/>
            <person name="Kovaleva O.L."/>
            <person name="Novikov A."/>
            <person name="Bonch-Osmolovskaya E.A."/>
            <person name="Toshchakov S.V."/>
            <person name="Kublanov I.V."/>
        </authorList>
    </citation>
    <scope>NUCLEOTIDE SEQUENCE [LARGE SCALE GENOMIC DNA]</scope>
    <source>
        <strain evidence="8 9">2918</strain>
    </source>
</reference>
<dbReference type="EC" id="3.4.21.89" evidence="3"/>
<comment type="similarity">
    <text evidence="2">Belongs to the peptidase S26 family.</text>
</comment>
<feature type="domain" description="Peptidase S26" evidence="7">
    <location>
        <begin position="86"/>
        <end position="152"/>
    </location>
</feature>
<keyword evidence="5" id="KW-0378">Hydrolase</keyword>
<name>A0A7V8VCI1_9BACT</name>
<dbReference type="Gene3D" id="2.60.120.560">
    <property type="entry name" value="Exo-inulinase, domain 1"/>
    <property type="match status" value="1"/>
</dbReference>
<evidence type="ECO:0000256" key="6">
    <source>
        <dbReference type="ARBA" id="ARBA00029906"/>
    </source>
</evidence>
<dbReference type="InterPro" id="IPR019533">
    <property type="entry name" value="Peptidase_S26"/>
</dbReference>
<comment type="catalytic activity">
    <reaction evidence="1">
        <text>Cleavage of hydrophobic, N-terminal signal or leader sequences from secreted and periplasmic proteins.</text>
        <dbReference type="EC" id="3.4.21.89"/>
    </reaction>
</comment>
<dbReference type="InterPro" id="IPR036286">
    <property type="entry name" value="LexA/Signal_pep-like_sf"/>
</dbReference>
<dbReference type="Gene3D" id="2.10.109.10">
    <property type="entry name" value="Umud Fragment, subunit A"/>
    <property type="match status" value="2"/>
</dbReference>
<dbReference type="InterPro" id="IPR019758">
    <property type="entry name" value="Pept_S26A_signal_pept_1_CS"/>
</dbReference>
<gene>
    <name evidence="8" type="ORF">H0921_04955</name>
</gene>
<dbReference type="InterPro" id="IPR000223">
    <property type="entry name" value="Pept_S26A_signal_pept_1"/>
</dbReference>
<evidence type="ECO:0000256" key="5">
    <source>
        <dbReference type="ARBA" id="ARBA00022801"/>
    </source>
</evidence>
<dbReference type="Proteomes" id="UP000542342">
    <property type="component" value="Unassembled WGS sequence"/>
</dbReference>
<dbReference type="PANTHER" id="PTHR43390">
    <property type="entry name" value="SIGNAL PEPTIDASE I"/>
    <property type="match status" value="1"/>
</dbReference>
<dbReference type="SUPFAM" id="SSF51306">
    <property type="entry name" value="LexA/Signal peptidase"/>
    <property type="match status" value="2"/>
</dbReference>
<evidence type="ECO:0000313" key="9">
    <source>
        <dbReference type="Proteomes" id="UP000542342"/>
    </source>
</evidence>
<dbReference type="PANTHER" id="PTHR43390:SF1">
    <property type="entry name" value="CHLOROPLAST PROCESSING PEPTIDASE"/>
    <property type="match status" value="1"/>
</dbReference>
<comment type="caution">
    <text evidence="8">The sequence shown here is derived from an EMBL/GenBank/DDBJ whole genome shotgun (WGS) entry which is preliminary data.</text>
</comment>
<evidence type="ECO:0000259" key="7">
    <source>
        <dbReference type="Pfam" id="PF10502"/>
    </source>
</evidence>